<evidence type="ECO:0000256" key="5">
    <source>
        <dbReference type="SAM" id="MobiDB-lite"/>
    </source>
</evidence>
<evidence type="ECO:0000256" key="1">
    <source>
        <dbReference type="ARBA" id="ARBA00004604"/>
    </source>
</evidence>
<evidence type="ECO:0000313" key="6">
    <source>
        <dbReference type="EMBL" id="GAQ80840.1"/>
    </source>
</evidence>
<accession>A0A1Y1HQD8</accession>
<evidence type="ECO:0000256" key="2">
    <source>
        <dbReference type="ARBA" id="ARBA00008479"/>
    </source>
</evidence>
<keyword evidence="7" id="KW-1185">Reference proteome</keyword>
<dbReference type="GO" id="GO:0005730">
    <property type="term" value="C:nucleolus"/>
    <property type="evidence" value="ECO:0000318"/>
    <property type="project" value="GO_Central"/>
</dbReference>
<protein>
    <recommendedName>
        <fullName evidence="3">Nucleolar protein 16</fullName>
    </recommendedName>
</protein>
<proteinExistence type="inferred from homology"/>
<comment type="subcellular location">
    <subcellularLocation>
        <location evidence="1">Nucleus</location>
        <location evidence="1">Nucleolus</location>
    </subcellularLocation>
</comment>
<comment type="similarity">
    <text evidence="2">Belongs to the NOP16 family.</text>
</comment>
<name>A0A1Y1HQD8_KLENI</name>
<dbReference type="Proteomes" id="UP000054558">
    <property type="component" value="Unassembled WGS sequence"/>
</dbReference>
<dbReference type="PANTHER" id="PTHR13243:SF1">
    <property type="entry name" value="NUCLEOLAR PROTEIN 16"/>
    <property type="match status" value="1"/>
</dbReference>
<dbReference type="PANTHER" id="PTHR13243">
    <property type="entry name" value="HSPC111 PROTEIN-RELATED"/>
    <property type="match status" value="1"/>
</dbReference>
<evidence type="ECO:0000256" key="3">
    <source>
        <dbReference type="ARBA" id="ARBA00015522"/>
    </source>
</evidence>
<feature type="region of interest" description="Disordered" evidence="5">
    <location>
        <begin position="93"/>
        <end position="127"/>
    </location>
</feature>
<feature type="region of interest" description="Disordered" evidence="5">
    <location>
        <begin position="1"/>
        <end position="37"/>
    </location>
</feature>
<organism evidence="6 7">
    <name type="scientific">Klebsormidium nitens</name>
    <name type="common">Green alga</name>
    <name type="synonym">Ulothrix nitens</name>
    <dbReference type="NCBI Taxonomy" id="105231"/>
    <lineage>
        <taxon>Eukaryota</taxon>
        <taxon>Viridiplantae</taxon>
        <taxon>Streptophyta</taxon>
        <taxon>Klebsormidiophyceae</taxon>
        <taxon>Klebsormidiales</taxon>
        <taxon>Klebsormidiaceae</taxon>
        <taxon>Klebsormidium</taxon>
    </lineage>
</organism>
<sequence length="184" mass="20830">MGKSRRHHKRFQTSKAKVGLVKRTTHKNPRKPEAVKLPGGEGVLEWAQKGTLQSNYEAAGLAVNPNKIGEKLGKRGDIVELVKVKDGKVVGLDEADDNPDDEEIADELRGAAGRPRKEKKRELPPLTKMQRVYVRELQAKHKDDFEAMAKDIKLNKLQHTPGALKYLFERYLAHPKLQRRDQAT</sequence>
<evidence type="ECO:0000256" key="4">
    <source>
        <dbReference type="ARBA" id="ARBA00023242"/>
    </source>
</evidence>
<reference evidence="6 7" key="1">
    <citation type="journal article" date="2014" name="Nat. Commun.">
        <title>Klebsormidium flaccidum genome reveals primary factors for plant terrestrial adaptation.</title>
        <authorList>
            <person name="Hori K."/>
            <person name="Maruyama F."/>
            <person name="Fujisawa T."/>
            <person name="Togashi T."/>
            <person name="Yamamoto N."/>
            <person name="Seo M."/>
            <person name="Sato S."/>
            <person name="Yamada T."/>
            <person name="Mori H."/>
            <person name="Tajima N."/>
            <person name="Moriyama T."/>
            <person name="Ikeuchi M."/>
            <person name="Watanabe M."/>
            <person name="Wada H."/>
            <person name="Kobayashi K."/>
            <person name="Saito M."/>
            <person name="Masuda T."/>
            <person name="Sasaki-Sekimoto Y."/>
            <person name="Mashiguchi K."/>
            <person name="Awai K."/>
            <person name="Shimojima M."/>
            <person name="Masuda S."/>
            <person name="Iwai M."/>
            <person name="Nobusawa T."/>
            <person name="Narise T."/>
            <person name="Kondo S."/>
            <person name="Saito H."/>
            <person name="Sato R."/>
            <person name="Murakawa M."/>
            <person name="Ihara Y."/>
            <person name="Oshima-Yamada Y."/>
            <person name="Ohtaka K."/>
            <person name="Satoh M."/>
            <person name="Sonobe K."/>
            <person name="Ishii M."/>
            <person name="Ohtani R."/>
            <person name="Kanamori-Sato M."/>
            <person name="Honoki R."/>
            <person name="Miyazaki D."/>
            <person name="Mochizuki H."/>
            <person name="Umetsu J."/>
            <person name="Higashi K."/>
            <person name="Shibata D."/>
            <person name="Kamiya Y."/>
            <person name="Sato N."/>
            <person name="Nakamura Y."/>
            <person name="Tabata S."/>
            <person name="Ida S."/>
            <person name="Kurokawa K."/>
            <person name="Ohta H."/>
        </authorList>
    </citation>
    <scope>NUCLEOTIDE SEQUENCE [LARGE SCALE GENOMIC DNA]</scope>
    <source>
        <strain evidence="6 7">NIES-2285</strain>
    </source>
</reference>
<dbReference type="OMA" id="MQLTHIR"/>
<dbReference type="AlphaFoldDB" id="A0A1Y1HQD8"/>
<dbReference type="EMBL" id="DF237013">
    <property type="protein sequence ID" value="GAQ80840.1"/>
    <property type="molecule type" value="Genomic_DNA"/>
</dbReference>
<evidence type="ECO:0000313" key="7">
    <source>
        <dbReference type="Proteomes" id="UP000054558"/>
    </source>
</evidence>
<dbReference type="STRING" id="105231.A0A1Y1HQD8"/>
<dbReference type="Pfam" id="PF09420">
    <property type="entry name" value="Nop16"/>
    <property type="match status" value="1"/>
</dbReference>
<dbReference type="GO" id="GO:0042273">
    <property type="term" value="P:ribosomal large subunit biogenesis"/>
    <property type="evidence" value="ECO:0000318"/>
    <property type="project" value="GO_Central"/>
</dbReference>
<keyword evidence="4" id="KW-0539">Nucleus</keyword>
<feature type="compositionally biased region" description="Basic residues" evidence="5">
    <location>
        <begin position="1"/>
        <end position="12"/>
    </location>
</feature>
<feature type="compositionally biased region" description="Acidic residues" evidence="5">
    <location>
        <begin position="93"/>
        <end position="105"/>
    </location>
</feature>
<dbReference type="OrthoDB" id="285729at2759"/>
<gene>
    <name evidence="6" type="ORF">KFL_000640060</name>
</gene>
<dbReference type="InterPro" id="IPR019002">
    <property type="entry name" value="Ribosome_biogenesis_Nop16"/>
</dbReference>